<protein>
    <submittedName>
        <fullName evidence="3">IS605 OrfB-like transposable element containing RNAse H-like and Zn finger domain</fullName>
    </submittedName>
</protein>
<keyword evidence="4" id="KW-1185">Reference proteome</keyword>
<dbReference type="GO" id="GO:0003677">
    <property type="term" value="F:DNA binding"/>
    <property type="evidence" value="ECO:0007669"/>
    <property type="project" value="UniProtKB-KW"/>
</dbReference>
<dbReference type="Proteomes" id="UP000185744">
    <property type="component" value="Unassembled WGS sequence"/>
</dbReference>
<dbReference type="STRING" id="1903181.BTN85_1673"/>
<accession>A0A1Q6DXS2</accession>
<reference evidence="3" key="1">
    <citation type="submission" date="2016-12" db="EMBL/GenBank/DDBJ databases">
        <title>Discovery of methanogenic haloarchaea.</title>
        <authorList>
            <person name="Sorokin D.Y."/>
            <person name="Makarova K.S."/>
            <person name="Abbas B."/>
            <person name="Ferrer M."/>
            <person name="Golyshin P.N."/>
        </authorList>
    </citation>
    <scope>NUCLEOTIDE SEQUENCE [LARGE SCALE GENOMIC DNA]</scope>
    <source>
        <strain evidence="3">HMET1</strain>
    </source>
</reference>
<name>A0A1Q6DXS2_METT1</name>
<keyword evidence="1" id="KW-0238">DNA-binding</keyword>
<dbReference type="AlphaFoldDB" id="A0A1Q6DXS2"/>
<feature type="domain" description="Cas12f1-like TNB" evidence="2">
    <location>
        <begin position="15"/>
        <end position="70"/>
    </location>
</feature>
<organism evidence="3 4">
    <name type="scientific">Methanohalarchaeum thermophilum</name>
    <dbReference type="NCBI Taxonomy" id="1903181"/>
    <lineage>
        <taxon>Archaea</taxon>
        <taxon>Methanobacteriati</taxon>
        <taxon>Methanobacteriota</taxon>
        <taxon>Methanonatronarchaeia</taxon>
        <taxon>Methanonatronarchaeales</taxon>
        <taxon>Methanonatronarchaeaceae</taxon>
        <taxon>Candidatus Methanohalarchaeum</taxon>
    </lineage>
</organism>
<sequence>MFGMSLFLWLFTKLCKLVGKYVEVEARDTTKSCSNLNCDNKVDKELTDRTHKCKECGLEIDRDLNASINIVNKAINLVGQGLFEVKALGHIDLCWNFGSSKSCG</sequence>
<gene>
    <name evidence="3" type="ORF">BTN85_1673</name>
</gene>
<comment type="caution">
    <text evidence="3">The sequence shown here is derived from an EMBL/GenBank/DDBJ whole genome shotgun (WGS) entry which is preliminary data.</text>
</comment>
<dbReference type="InParanoid" id="A0A1Q6DXS2"/>
<evidence type="ECO:0000313" key="4">
    <source>
        <dbReference type="Proteomes" id="UP000185744"/>
    </source>
</evidence>
<dbReference type="Pfam" id="PF07282">
    <property type="entry name" value="Cas12f1-like_TNB"/>
    <property type="match status" value="1"/>
</dbReference>
<dbReference type="EMBL" id="MSDW01000001">
    <property type="protein sequence ID" value="OKY79166.1"/>
    <property type="molecule type" value="Genomic_DNA"/>
</dbReference>
<evidence type="ECO:0000259" key="2">
    <source>
        <dbReference type="Pfam" id="PF07282"/>
    </source>
</evidence>
<proteinExistence type="predicted"/>
<evidence type="ECO:0000313" key="3">
    <source>
        <dbReference type="EMBL" id="OKY79166.1"/>
    </source>
</evidence>
<evidence type="ECO:0000256" key="1">
    <source>
        <dbReference type="ARBA" id="ARBA00023125"/>
    </source>
</evidence>
<dbReference type="InterPro" id="IPR010095">
    <property type="entry name" value="Cas12f1-like_TNB"/>
</dbReference>